<dbReference type="PANTHER" id="PTHR11252:SF0">
    <property type="entry name" value="POLYRIBONUCLEOTIDE NUCLEOTIDYLTRANSFERASE 1, MITOCHONDRIAL"/>
    <property type="match status" value="1"/>
</dbReference>
<dbReference type="GO" id="GO:0006396">
    <property type="term" value="P:RNA processing"/>
    <property type="evidence" value="ECO:0007669"/>
    <property type="project" value="InterPro"/>
</dbReference>
<dbReference type="SUPFAM" id="SSF46915">
    <property type="entry name" value="Polynucleotide phosphorylase/guanosine pentaphosphate synthase (PNPase/GPSI), domain 3"/>
    <property type="match status" value="1"/>
</dbReference>
<comment type="catalytic activity">
    <reaction evidence="9">
        <text>RNA(n+1) + phosphate = RNA(n) + a ribonucleoside 5'-diphosphate</text>
        <dbReference type="Rhea" id="RHEA:22096"/>
        <dbReference type="Rhea" id="RHEA-COMP:14527"/>
        <dbReference type="Rhea" id="RHEA-COMP:17342"/>
        <dbReference type="ChEBI" id="CHEBI:43474"/>
        <dbReference type="ChEBI" id="CHEBI:57930"/>
        <dbReference type="ChEBI" id="CHEBI:140395"/>
        <dbReference type="EC" id="2.7.7.8"/>
    </reaction>
</comment>
<evidence type="ECO:0000256" key="2">
    <source>
        <dbReference type="ARBA" id="ARBA00007404"/>
    </source>
</evidence>
<evidence type="ECO:0000256" key="1">
    <source>
        <dbReference type="ARBA" id="ARBA00004496"/>
    </source>
</evidence>
<dbReference type="PIRSF" id="PIRSF005499">
    <property type="entry name" value="PNPase"/>
    <property type="match status" value="1"/>
</dbReference>
<feature type="region of interest" description="Disordered" evidence="10">
    <location>
        <begin position="703"/>
        <end position="751"/>
    </location>
</feature>
<gene>
    <name evidence="9" type="primary">pnp</name>
    <name evidence="12" type="ORF">caldi_05000</name>
</gene>
<dbReference type="SUPFAM" id="SSF55666">
    <property type="entry name" value="Ribonuclease PH domain 2-like"/>
    <property type="match status" value="2"/>
</dbReference>
<evidence type="ECO:0000256" key="9">
    <source>
        <dbReference type="HAMAP-Rule" id="MF_01595"/>
    </source>
</evidence>
<dbReference type="GO" id="GO:0005829">
    <property type="term" value="C:cytosol"/>
    <property type="evidence" value="ECO:0007669"/>
    <property type="project" value="TreeGrafter"/>
</dbReference>
<dbReference type="AlphaFoldDB" id="A0AA35CLC0"/>
<dbReference type="Pfam" id="PF03726">
    <property type="entry name" value="PNPase"/>
    <property type="match status" value="1"/>
</dbReference>
<dbReference type="FunFam" id="2.40.50.140:FF:000023">
    <property type="entry name" value="Polyribonucleotide nucleotidyltransferase"/>
    <property type="match status" value="1"/>
</dbReference>
<dbReference type="EMBL" id="AP025628">
    <property type="protein sequence ID" value="BDG59410.1"/>
    <property type="molecule type" value="Genomic_DNA"/>
</dbReference>
<keyword evidence="3 9" id="KW-0963">Cytoplasm</keyword>
<dbReference type="CDD" id="cd04472">
    <property type="entry name" value="S1_PNPase"/>
    <property type="match status" value="1"/>
</dbReference>
<dbReference type="Pfam" id="PF00013">
    <property type="entry name" value="KH_1"/>
    <property type="match status" value="1"/>
</dbReference>
<keyword evidence="4 9" id="KW-0808">Transferase</keyword>
<dbReference type="NCBIfam" id="NF008805">
    <property type="entry name" value="PRK11824.1"/>
    <property type="match status" value="1"/>
</dbReference>
<dbReference type="InterPro" id="IPR012162">
    <property type="entry name" value="PNPase"/>
</dbReference>
<comment type="subcellular location">
    <subcellularLocation>
        <location evidence="1 9">Cytoplasm</location>
    </subcellularLocation>
</comment>
<keyword evidence="8 9" id="KW-0694">RNA-binding</keyword>
<dbReference type="SUPFAM" id="SSF54791">
    <property type="entry name" value="Eukaryotic type KH-domain (KH-domain type I)"/>
    <property type="match status" value="1"/>
</dbReference>
<dbReference type="InterPro" id="IPR036456">
    <property type="entry name" value="PNPase_PH_RNA-bd_sf"/>
</dbReference>
<dbReference type="InterPro" id="IPR015848">
    <property type="entry name" value="PNPase_PH_RNA-bd_bac/org-type"/>
</dbReference>
<keyword evidence="5 9" id="KW-0548">Nucleotidyltransferase</keyword>
<dbReference type="PROSITE" id="PS50084">
    <property type="entry name" value="KH_TYPE_1"/>
    <property type="match status" value="1"/>
</dbReference>
<dbReference type="Pfam" id="PF00575">
    <property type="entry name" value="S1"/>
    <property type="match status" value="1"/>
</dbReference>
<evidence type="ECO:0000256" key="3">
    <source>
        <dbReference type="ARBA" id="ARBA00022490"/>
    </source>
</evidence>
<dbReference type="Gene3D" id="3.30.1370.10">
    <property type="entry name" value="K Homology domain, type 1"/>
    <property type="match status" value="1"/>
</dbReference>
<keyword evidence="7 9" id="KW-0460">Magnesium</keyword>
<dbReference type="Gene3D" id="3.30.230.70">
    <property type="entry name" value="GHMP Kinase, N-terminal domain"/>
    <property type="match status" value="2"/>
</dbReference>
<dbReference type="PROSITE" id="PS50126">
    <property type="entry name" value="S1"/>
    <property type="match status" value="1"/>
</dbReference>
<dbReference type="GO" id="GO:0003723">
    <property type="term" value="F:RNA binding"/>
    <property type="evidence" value="ECO:0007669"/>
    <property type="project" value="UniProtKB-UniRule"/>
</dbReference>
<dbReference type="InterPro" id="IPR012340">
    <property type="entry name" value="NA-bd_OB-fold"/>
</dbReference>
<feature type="binding site" evidence="9">
    <location>
        <position position="486"/>
    </location>
    <ligand>
        <name>Mg(2+)</name>
        <dbReference type="ChEBI" id="CHEBI:18420"/>
    </ligand>
</feature>
<sequence>MEPREFRMTLGGRELVLETGRLAKQAGGSVLVRYGDTVVLVTATASAQPREGVDFFPLTVDYEERLYAVGKIPGNWFRREGKPTTKAILNARLTDRPIRPLFPDGFRNDVQVICTVLSVDPDCAPEFCAMVGASAALHISDIPWEGPIGACIVGRVDGEFVVNPTAEQAERSEMHLVVAATDKAVLMVEAGAREVPEEIMLEGILFGHEVSRQVIRLIEEMRQAVGKPKRDVPLYRPPAELEQAVRELATEPLRRALVENPGKQAREEAIAQVGADVHAALAERFPDQEKDISALLKTILKEEVRRAILRHGIRPDGRRLDEIRPLHIEVGVLPRTHGSGLFQRGQTQVLSVCTLGTVSDVQRLDDLTLEEFKRYMHHYNFPPFSVGETRPMRGPGRREIGHGALAERALEPVLPSEDEFPYTIRVVSEVLESNGSTSMASTCGSTLALMDAGVPIKAPVAGIAMGLVEGEPGEFAVLTDIQGIEDALGDMDFKVAGTRKGVTALQMDMKISGTTREVFEKALTQARQARLFILDEMLKVLPAPRPELSPWAPRIITMKVHPDKIREVIGPGGKMINKIIAECAVNGRKPEIDIEDDGTVHIAAVNVEAGEKARRMIEALVKDPEPGSIYTGKVVRLMNFGAFVEILPGKEGLVHISELAEGRVERVEDVVNIGDELTVMVTEIDKLGRINLSRKAVLRAEREKRGEPLPAGAVRRDRDGRPGRPAAPPPPARGDRPPGRHGDRRPDRGRR</sequence>
<dbReference type="SUPFAM" id="SSF50249">
    <property type="entry name" value="Nucleic acid-binding proteins"/>
    <property type="match status" value="1"/>
</dbReference>
<dbReference type="CDD" id="cd02393">
    <property type="entry name" value="KH-I_PNPase"/>
    <property type="match status" value="1"/>
</dbReference>
<dbReference type="GO" id="GO:0000175">
    <property type="term" value="F:3'-5'-RNA exonuclease activity"/>
    <property type="evidence" value="ECO:0007669"/>
    <property type="project" value="TreeGrafter"/>
</dbReference>
<accession>A0AA35CLC0</accession>
<dbReference type="Proteomes" id="UP001163687">
    <property type="component" value="Chromosome"/>
</dbReference>
<dbReference type="PANTHER" id="PTHR11252">
    <property type="entry name" value="POLYRIBONUCLEOTIDE NUCLEOTIDYLTRANSFERASE"/>
    <property type="match status" value="1"/>
</dbReference>
<dbReference type="InterPro" id="IPR027408">
    <property type="entry name" value="PNPase/RNase_PH_dom_sf"/>
</dbReference>
<dbReference type="GO" id="GO:0004654">
    <property type="term" value="F:polyribonucleotide nucleotidyltransferase activity"/>
    <property type="evidence" value="ECO:0007669"/>
    <property type="project" value="UniProtKB-UniRule"/>
</dbReference>
<proteinExistence type="inferred from homology"/>
<dbReference type="InterPro" id="IPR020568">
    <property type="entry name" value="Ribosomal_Su5_D2-typ_SF"/>
</dbReference>
<dbReference type="InterPro" id="IPR036345">
    <property type="entry name" value="ExoRNase_PH_dom2_sf"/>
</dbReference>
<dbReference type="InterPro" id="IPR004087">
    <property type="entry name" value="KH_dom"/>
</dbReference>
<dbReference type="FunFam" id="3.30.230.70:FF:000001">
    <property type="entry name" value="Polyribonucleotide nucleotidyltransferase"/>
    <property type="match status" value="1"/>
</dbReference>
<organism evidence="12 13">
    <name type="scientific">Caldinitratiruptor microaerophilus</name>
    <dbReference type="NCBI Taxonomy" id="671077"/>
    <lineage>
        <taxon>Bacteria</taxon>
        <taxon>Bacillati</taxon>
        <taxon>Bacillota</taxon>
        <taxon>Clostridia</taxon>
        <taxon>Eubacteriales</taxon>
        <taxon>Symbiobacteriaceae</taxon>
        <taxon>Caldinitratiruptor</taxon>
    </lineage>
</organism>
<dbReference type="InterPro" id="IPR036612">
    <property type="entry name" value="KH_dom_type_1_sf"/>
</dbReference>
<dbReference type="SMART" id="SM00316">
    <property type="entry name" value="S1"/>
    <property type="match status" value="1"/>
</dbReference>
<dbReference type="Pfam" id="PF01138">
    <property type="entry name" value="RNase_PH"/>
    <property type="match status" value="2"/>
</dbReference>
<protein>
    <recommendedName>
        <fullName evidence="9">Polyribonucleotide nucleotidyltransferase</fullName>
        <ecNumber evidence="9">2.7.7.8</ecNumber>
    </recommendedName>
    <alternativeName>
        <fullName evidence="9">Polynucleotide phosphorylase</fullName>
        <shortName evidence="9">PNPase</shortName>
    </alternativeName>
</protein>
<dbReference type="FunFam" id="3.30.230.70:FF:000002">
    <property type="entry name" value="Polyribonucleotide nucleotidyltransferase"/>
    <property type="match status" value="1"/>
</dbReference>
<dbReference type="Gene3D" id="2.40.50.140">
    <property type="entry name" value="Nucleic acid-binding proteins"/>
    <property type="match status" value="1"/>
</dbReference>
<dbReference type="KEGG" id="cmic:caldi_05000"/>
<feature type="domain" description="S1 motif" evidence="11">
    <location>
        <begin position="627"/>
        <end position="695"/>
    </location>
</feature>
<dbReference type="FunFam" id="3.30.1370.10:FF:000001">
    <property type="entry name" value="Polyribonucleotide nucleotidyltransferase"/>
    <property type="match status" value="1"/>
</dbReference>
<dbReference type="InterPro" id="IPR015847">
    <property type="entry name" value="ExoRNase_PH_dom2"/>
</dbReference>
<comment type="cofactor">
    <cofactor evidence="9">
        <name>Mg(2+)</name>
        <dbReference type="ChEBI" id="CHEBI:18420"/>
    </cofactor>
</comment>
<evidence type="ECO:0000256" key="8">
    <source>
        <dbReference type="ARBA" id="ARBA00022884"/>
    </source>
</evidence>
<feature type="compositionally biased region" description="Basic and acidic residues" evidence="10">
    <location>
        <begin position="733"/>
        <end position="751"/>
    </location>
</feature>
<evidence type="ECO:0000313" key="13">
    <source>
        <dbReference type="Proteomes" id="UP001163687"/>
    </source>
</evidence>
<feature type="binding site" evidence="9">
    <location>
        <position position="492"/>
    </location>
    <ligand>
        <name>Mg(2+)</name>
        <dbReference type="ChEBI" id="CHEBI:18420"/>
    </ligand>
</feature>
<dbReference type="HAMAP" id="MF_01595">
    <property type="entry name" value="PNPase"/>
    <property type="match status" value="1"/>
</dbReference>
<keyword evidence="6 9" id="KW-0479">Metal-binding</keyword>
<comment type="function">
    <text evidence="9">Involved in mRNA degradation. Catalyzes the phosphorolysis of single-stranded polyribonucleotides processively in the 3'- to 5'-direction.</text>
</comment>
<evidence type="ECO:0000256" key="4">
    <source>
        <dbReference type="ARBA" id="ARBA00022679"/>
    </source>
</evidence>
<dbReference type="InterPro" id="IPR001247">
    <property type="entry name" value="ExoRNase_PH_dom1"/>
</dbReference>
<dbReference type="NCBIfam" id="TIGR03591">
    <property type="entry name" value="polynuc_phos"/>
    <property type="match status" value="1"/>
</dbReference>
<evidence type="ECO:0000256" key="5">
    <source>
        <dbReference type="ARBA" id="ARBA00022695"/>
    </source>
</evidence>
<dbReference type="GO" id="GO:0006402">
    <property type="term" value="P:mRNA catabolic process"/>
    <property type="evidence" value="ECO:0007669"/>
    <property type="project" value="UniProtKB-UniRule"/>
</dbReference>
<evidence type="ECO:0000313" key="12">
    <source>
        <dbReference type="EMBL" id="BDG59410.1"/>
    </source>
</evidence>
<comment type="similarity">
    <text evidence="2 9">Belongs to the polyribonucleotide nucleotidyltransferase family.</text>
</comment>
<dbReference type="InterPro" id="IPR004088">
    <property type="entry name" value="KH_dom_type_1"/>
</dbReference>
<reference evidence="12" key="1">
    <citation type="submission" date="2022-03" db="EMBL/GenBank/DDBJ databases">
        <title>Complete genome sequence of Caldinitratiruptor microaerophilus.</title>
        <authorList>
            <person name="Mukaiyama R."/>
            <person name="Nishiyama T."/>
            <person name="Ueda K."/>
        </authorList>
    </citation>
    <scope>NUCLEOTIDE SEQUENCE</scope>
    <source>
        <strain evidence="12">JCM 16183</strain>
    </source>
</reference>
<evidence type="ECO:0000256" key="6">
    <source>
        <dbReference type="ARBA" id="ARBA00022723"/>
    </source>
</evidence>
<name>A0AA35CLC0_9FIRM</name>
<evidence type="ECO:0000256" key="10">
    <source>
        <dbReference type="SAM" id="MobiDB-lite"/>
    </source>
</evidence>
<keyword evidence="13" id="KW-1185">Reference proteome</keyword>
<evidence type="ECO:0000259" key="11">
    <source>
        <dbReference type="PROSITE" id="PS50126"/>
    </source>
</evidence>
<dbReference type="SUPFAM" id="SSF54211">
    <property type="entry name" value="Ribosomal protein S5 domain 2-like"/>
    <property type="match status" value="2"/>
</dbReference>
<dbReference type="Pfam" id="PF03725">
    <property type="entry name" value="RNase_PH_C"/>
    <property type="match status" value="2"/>
</dbReference>
<dbReference type="SMART" id="SM00322">
    <property type="entry name" value="KH"/>
    <property type="match status" value="1"/>
</dbReference>
<dbReference type="CDD" id="cd11364">
    <property type="entry name" value="RNase_PH_PNPase_2"/>
    <property type="match status" value="1"/>
</dbReference>
<dbReference type="GO" id="GO:0000287">
    <property type="term" value="F:magnesium ion binding"/>
    <property type="evidence" value="ECO:0007669"/>
    <property type="project" value="UniProtKB-UniRule"/>
</dbReference>
<dbReference type="EC" id="2.7.7.8" evidence="9"/>
<dbReference type="InterPro" id="IPR003029">
    <property type="entry name" value="S1_domain"/>
</dbReference>
<evidence type="ECO:0000256" key="7">
    <source>
        <dbReference type="ARBA" id="ARBA00022842"/>
    </source>
</evidence>
<dbReference type="CDD" id="cd11363">
    <property type="entry name" value="RNase_PH_PNPase_1"/>
    <property type="match status" value="1"/>
</dbReference>